<feature type="region of interest" description="Disordered" evidence="16">
    <location>
        <begin position="1"/>
        <end position="24"/>
    </location>
</feature>
<gene>
    <name evidence="17" type="ORF">RIMI_LOCUS22257636</name>
</gene>
<evidence type="ECO:0000256" key="12">
    <source>
        <dbReference type="ARBA" id="ARBA00023157"/>
    </source>
</evidence>
<evidence type="ECO:0000313" key="17">
    <source>
        <dbReference type="EMBL" id="CAJ0967486.1"/>
    </source>
</evidence>
<dbReference type="Pfam" id="PF05676">
    <property type="entry name" value="NDUF_B7"/>
    <property type="match status" value="1"/>
</dbReference>
<name>A0ABN9ML33_9NEOB</name>
<evidence type="ECO:0000256" key="5">
    <source>
        <dbReference type="ARBA" id="ARBA00018677"/>
    </source>
</evidence>
<keyword evidence="10" id="KW-0496">Mitochondrion</keyword>
<dbReference type="PANTHER" id="PTHR20900">
    <property type="entry name" value="NADH:UBIQUINONE OXIDOREDUCTASE B18-LIKE SUBUNIT"/>
    <property type="match status" value="1"/>
</dbReference>
<dbReference type="PANTHER" id="PTHR20900:SF0">
    <property type="entry name" value="NADH DEHYDROGENASE [UBIQUINONE] 1 BETA SUBCOMPLEX SUBUNIT 7"/>
    <property type="match status" value="1"/>
</dbReference>
<organism evidence="17 18">
    <name type="scientific">Ranitomeya imitator</name>
    <name type="common">mimic poison frog</name>
    <dbReference type="NCBI Taxonomy" id="111125"/>
    <lineage>
        <taxon>Eukaryota</taxon>
        <taxon>Metazoa</taxon>
        <taxon>Chordata</taxon>
        <taxon>Craniata</taxon>
        <taxon>Vertebrata</taxon>
        <taxon>Euteleostomi</taxon>
        <taxon>Amphibia</taxon>
        <taxon>Batrachia</taxon>
        <taxon>Anura</taxon>
        <taxon>Neobatrachia</taxon>
        <taxon>Hyloidea</taxon>
        <taxon>Dendrobatidae</taxon>
        <taxon>Dendrobatinae</taxon>
        <taxon>Ranitomeya</taxon>
    </lineage>
</organism>
<evidence type="ECO:0000256" key="11">
    <source>
        <dbReference type="ARBA" id="ARBA00023136"/>
    </source>
</evidence>
<evidence type="ECO:0000256" key="8">
    <source>
        <dbReference type="ARBA" id="ARBA00022792"/>
    </source>
</evidence>
<evidence type="ECO:0000256" key="10">
    <source>
        <dbReference type="ARBA" id="ARBA00023128"/>
    </source>
</evidence>
<evidence type="ECO:0000256" key="2">
    <source>
        <dbReference type="ARBA" id="ARBA00004569"/>
    </source>
</evidence>
<evidence type="ECO:0000256" key="1">
    <source>
        <dbReference type="ARBA" id="ARBA00003195"/>
    </source>
</evidence>
<keyword evidence="15" id="KW-0175">Coiled coil</keyword>
<accession>A0ABN9ML33</accession>
<sequence length="114" mass="13704">MGGNMTRSLRGDPDPKTMPASPVGEPFEERVMVATQEQMNLAQLPLKQRDYCAHLLITFMKCKRDMWPNIFGCKHERHEWEYCQHEDYVQRMKQYERERRLFQRAKRRQESLGA</sequence>
<evidence type="ECO:0000256" key="14">
    <source>
        <dbReference type="ARBA" id="ARBA00030710"/>
    </source>
</evidence>
<comment type="caution">
    <text evidence="17">The sequence shown here is derived from an EMBL/GenBank/DDBJ whole genome shotgun (WGS) entry which is preliminary data.</text>
</comment>
<keyword evidence="12" id="KW-1015">Disulfide bond</keyword>
<protein>
    <recommendedName>
        <fullName evidence="5">NADH dehydrogenase [ubiquinone] 1 beta subcomplex subunit 7</fullName>
    </recommendedName>
    <alternativeName>
        <fullName evidence="13">Complex I-B18</fullName>
    </alternativeName>
    <alternativeName>
        <fullName evidence="14">NADH-ubiquinone oxidoreductase B18 subunit</fullName>
    </alternativeName>
</protein>
<evidence type="ECO:0000256" key="3">
    <source>
        <dbReference type="ARBA" id="ARBA00004637"/>
    </source>
</evidence>
<dbReference type="InterPro" id="IPR008698">
    <property type="entry name" value="NDUB7"/>
</dbReference>
<proteinExistence type="inferred from homology"/>
<reference evidence="17" key="1">
    <citation type="submission" date="2023-07" db="EMBL/GenBank/DDBJ databases">
        <authorList>
            <person name="Stuckert A."/>
        </authorList>
    </citation>
    <scope>NUCLEOTIDE SEQUENCE</scope>
</reference>
<keyword evidence="8" id="KW-0999">Mitochondrion inner membrane</keyword>
<evidence type="ECO:0000256" key="9">
    <source>
        <dbReference type="ARBA" id="ARBA00022982"/>
    </source>
</evidence>
<keyword evidence="18" id="KW-1185">Reference proteome</keyword>
<keyword evidence="7" id="KW-0679">Respiratory chain</keyword>
<feature type="coiled-coil region" evidence="15">
    <location>
        <begin position="85"/>
        <end position="112"/>
    </location>
</feature>
<evidence type="ECO:0000256" key="13">
    <source>
        <dbReference type="ARBA" id="ARBA00030188"/>
    </source>
</evidence>
<keyword evidence="11" id="KW-0472">Membrane</keyword>
<evidence type="ECO:0000313" key="18">
    <source>
        <dbReference type="Proteomes" id="UP001176940"/>
    </source>
</evidence>
<dbReference type="EMBL" id="CAUEEQ010078357">
    <property type="protein sequence ID" value="CAJ0967486.1"/>
    <property type="molecule type" value="Genomic_DNA"/>
</dbReference>
<evidence type="ECO:0000256" key="7">
    <source>
        <dbReference type="ARBA" id="ARBA00022660"/>
    </source>
</evidence>
<evidence type="ECO:0000256" key="15">
    <source>
        <dbReference type="SAM" id="Coils"/>
    </source>
</evidence>
<dbReference type="Proteomes" id="UP001176940">
    <property type="component" value="Unassembled WGS sequence"/>
</dbReference>
<keyword evidence="9" id="KW-0249">Electron transport</keyword>
<evidence type="ECO:0000256" key="4">
    <source>
        <dbReference type="ARBA" id="ARBA00008006"/>
    </source>
</evidence>
<evidence type="ECO:0000256" key="6">
    <source>
        <dbReference type="ARBA" id="ARBA00022448"/>
    </source>
</evidence>
<keyword evidence="6" id="KW-0813">Transport</keyword>
<comment type="similarity">
    <text evidence="4">Belongs to the complex I NDUFB7 subunit family.</text>
</comment>
<comment type="function">
    <text evidence="1">Accessory subunit of the mitochondrial membrane respiratory chain NADH dehydrogenase (Complex I), that is believed not to be involved in catalysis. Complex I functions in the transfer of electrons from NADH to the respiratory chain. The immediate electron acceptor for the enzyme is believed to be ubiquinone.</text>
</comment>
<comment type="subcellular location">
    <subcellularLocation>
        <location evidence="3">Mitochondrion inner membrane</location>
        <topology evidence="3">Peripheral membrane protein</topology>
    </subcellularLocation>
    <subcellularLocation>
        <location evidence="2">Mitochondrion intermembrane space</location>
    </subcellularLocation>
</comment>
<evidence type="ECO:0000256" key="16">
    <source>
        <dbReference type="SAM" id="MobiDB-lite"/>
    </source>
</evidence>